<dbReference type="AlphaFoldDB" id="A0A937X1S6"/>
<dbReference type="InterPro" id="IPR023393">
    <property type="entry name" value="START-like_dom_sf"/>
</dbReference>
<dbReference type="SUPFAM" id="SSF55961">
    <property type="entry name" value="Bet v1-like"/>
    <property type="match status" value="1"/>
</dbReference>
<name>A0A937X1S6_9BACT</name>
<dbReference type="EMBL" id="VGJX01000184">
    <property type="protein sequence ID" value="MBM3274328.1"/>
    <property type="molecule type" value="Genomic_DNA"/>
</dbReference>
<dbReference type="Pfam" id="PF10604">
    <property type="entry name" value="Polyketide_cyc2"/>
    <property type="match status" value="1"/>
</dbReference>
<comment type="caution">
    <text evidence="1">The sequence shown here is derived from an EMBL/GenBank/DDBJ whole genome shotgun (WGS) entry which is preliminary data.</text>
</comment>
<dbReference type="Proteomes" id="UP000703893">
    <property type="component" value="Unassembled WGS sequence"/>
</dbReference>
<proteinExistence type="predicted"/>
<organism evidence="1 2">
    <name type="scientific">Candidatus Tanganyikabacteria bacterium</name>
    <dbReference type="NCBI Taxonomy" id="2961651"/>
    <lineage>
        <taxon>Bacteria</taxon>
        <taxon>Bacillati</taxon>
        <taxon>Candidatus Sericytochromatia</taxon>
        <taxon>Candidatus Tanganyikabacteria</taxon>
    </lineage>
</organism>
<gene>
    <name evidence="1" type="ORF">FJZ00_04205</name>
</gene>
<protein>
    <submittedName>
        <fullName evidence="1">SRPBCC family protein</fullName>
    </submittedName>
</protein>
<evidence type="ECO:0000313" key="2">
    <source>
        <dbReference type="Proteomes" id="UP000703893"/>
    </source>
</evidence>
<accession>A0A937X1S6</accession>
<dbReference type="InterPro" id="IPR019587">
    <property type="entry name" value="Polyketide_cyclase/dehydratase"/>
</dbReference>
<evidence type="ECO:0000313" key="1">
    <source>
        <dbReference type="EMBL" id="MBM3274328.1"/>
    </source>
</evidence>
<sequence>MPTISFDYTVVVPVPPERVFAAMTDTEEMGRWMPGFVRIERLTEGDFGVGTTFRETRKMFGMDSTEYFEVRAFEPPHRIDFYIDGKKGTSKSGEFQFSYRLQPAEGGAQLQMVGEIGGMSGFAALIGRFMVGSFKKMCAKDMDALKDYLAKG</sequence>
<reference evidence="1 2" key="1">
    <citation type="submission" date="2019-03" db="EMBL/GenBank/DDBJ databases">
        <title>Lake Tanganyika Metagenome-Assembled Genomes (MAGs).</title>
        <authorList>
            <person name="Tran P."/>
        </authorList>
    </citation>
    <scope>NUCLEOTIDE SEQUENCE [LARGE SCALE GENOMIC DNA]</scope>
    <source>
        <strain evidence="1">K_DeepCast_65m_m2_236</strain>
    </source>
</reference>
<dbReference type="Gene3D" id="3.30.530.20">
    <property type="match status" value="1"/>
</dbReference>